<dbReference type="EMBL" id="CADCVB010000112">
    <property type="protein sequence ID" value="CAA9431084.1"/>
    <property type="molecule type" value="Genomic_DNA"/>
</dbReference>
<evidence type="ECO:0000259" key="6">
    <source>
        <dbReference type="Pfam" id="PF07291"/>
    </source>
</evidence>
<dbReference type="InterPro" id="IPR009908">
    <property type="entry name" value="Methylamine_util_MauE"/>
</dbReference>
<reference evidence="7" key="1">
    <citation type="submission" date="2020-02" db="EMBL/GenBank/DDBJ databases">
        <authorList>
            <person name="Meier V. D."/>
        </authorList>
    </citation>
    <scope>NUCLEOTIDE SEQUENCE</scope>
    <source>
        <strain evidence="7">AVDCRST_MAG78</strain>
    </source>
</reference>
<sequence>MVEQEKGRREYRAVRGVLFSPYLSLVSRLVLGGVFLYAGASKVFDPGGLAASIRSYGLGLPEWFVTLSAYALPPFEVLLGLYLLVGLFTRASAWTTNGLMLLFIVALAQGALRGLEIDCGCFGSASGNEASSLWVELVRDLGLLALGLQLAFAPPGKFSLDERLRRNKA</sequence>
<name>A0A6J4Q0D8_9ACTN</name>
<keyword evidence="4 5" id="KW-0472">Membrane</keyword>
<dbReference type="UniPathway" id="UPA00895"/>
<feature type="domain" description="Methylamine utilisation protein MauE" evidence="6">
    <location>
        <begin position="21"/>
        <end position="151"/>
    </location>
</feature>
<feature type="transmembrane region" description="Helical" evidence="5">
    <location>
        <begin position="92"/>
        <end position="112"/>
    </location>
</feature>
<keyword evidence="3 5" id="KW-1133">Transmembrane helix</keyword>
<dbReference type="Pfam" id="PF07291">
    <property type="entry name" value="MauE"/>
    <property type="match status" value="1"/>
</dbReference>
<proteinExistence type="predicted"/>
<dbReference type="PANTHER" id="PTHR33452:SF1">
    <property type="entry name" value="INNER MEMBRANE PROTEIN YPHA-RELATED"/>
    <property type="match status" value="1"/>
</dbReference>
<accession>A0A6J4Q0D8</accession>
<evidence type="ECO:0000256" key="2">
    <source>
        <dbReference type="ARBA" id="ARBA00022692"/>
    </source>
</evidence>
<dbReference type="AlphaFoldDB" id="A0A6J4Q0D8"/>
<evidence type="ECO:0000313" key="7">
    <source>
        <dbReference type="EMBL" id="CAA9431084.1"/>
    </source>
</evidence>
<protein>
    <recommendedName>
        <fullName evidence="6">Methylamine utilisation protein MauE domain-containing protein</fullName>
    </recommendedName>
</protein>
<feature type="transmembrane region" description="Helical" evidence="5">
    <location>
        <begin position="63"/>
        <end position="85"/>
    </location>
</feature>
<organism evidence="7">
    <name type="scientific">uncultured Rubrobacteraceae bacterium</name>
    <dbReference type="NCBI Taxonomy" id="349277"/>
    <lineage>
        <taxon>Bacteria</taxon>
        <taxon>Bacillati</taxon>
        <taxon>Actinomycetota</taxon>
        <taxon>Rubrobacteria</taxon>
        <taxon>Rubrobacterales</taxon>
        <taxon>Rubrobacteraceae</taxon>
        <taxon>environmental samples</taxon>
    </lineage>
</organism>
<feature type="transmembrane region" description="Helical" evidence="5">
    <location>
        <begin position="21"/>
        <end position="40"/>
    </location>
</feature>
<evidence type="ECO:0000256" key="5">
    <source>
        <dbReference type="SAM" id="Phobius"/>
    </source>
</evidence>
<dbReference type="InterPro" id="IPR051907">
    <property type="entry name" value="DoxX-like_oxidoreductase"/>
</dbReference>
<dbReference type="GO" id="GO:0030416">
    <property type="term" value="P:methylamine metabolic process"/>
    <property type="evidence" value="ECO:0007669"/>
    <property type="project" value="InterPro"/>
</dbReference>
<keyword evidence="2 5" id="KW-0812">Transmembrane</keyword>
<gene>
    <name evidence="7" type="ORF">AVDCRST_MAG78-1693</name>
</gene>
<evidence type="ECO:0000256" key="4">
    <source>
        <dbReference type="ARBA" id="ARBA00023136"/>
    </source>
</evidence>
<dbReference type="PANTHER" id="PTHR33452">
    <property type="entry name" value="OXIDOREDUCTASE CATD-RELATED"/>
    <property type="match status" value="1"/>
</dbReference>
<comment type="subcellular location">
    <subcellularLocation>
        <location evidence="1">Membrane</location>
        <topology evidence="1">Multi-pass membrane protein</topology>
    </subcellularLocation>
</comment>
<dbReference type="GO" id="GO:0005886">
    <property type="term" value="C:plasma membrane"/>
    <property type="evidence" value="ECO:0007669"/>
    <property type="project" value="TreeGrafter"/>
</dbReference>
<evidence type="ECO:0000256" key="1">
    <source>
        <dbReference type="ARBA" id="ARBA00004141"/>
    </source>
</evidence>
<evidence type="ECO:0000256" key="3">
    <source>
        <dbReference type="ARBA" id="ARBA00022989"/>
    </source>
</evidence>